<feature type="compositionally biased region" description="Low complexity" evidence="1">
    <location>
        <begin position="681"/>
        <end position="690"/>
    </location>
</feature>
<feature type="compositionally biased region" description="Polar residues" evidence="1">
    <location>
        <begin position="48"/>
        <end position="61"/>
    </location>
</feature>
<dbReference type="PANTHER" id="PTHR13958">
    <property type="entry name" value="CENTROSOME-ASSOCIATED PROTEIN 350"/>
    <property type="match status" value="1"/>
</dbReference>
<evidence type="ECO:0000256" key="1">
    <source>
        <dbReference type="SAM" id="MobiDB-lite"/>
    </source>
</evidence>
<accession>A0ABQ9WG74</accession>
<evidence type="ECO:0000313" key="3">
    <source>
        <dbReference type="Proteomes" id="UP001266305"/>
    </source>
</evidence>
<feature type="compositionally biased region" description="Low complexity" evidence="1">
    <location>
        <begin position="473"/>
        <end position="483"/>
    </location>
</feature>
<gene>
    <name evidence="2" type="ORF">P7K49_002036</name>
</gene>
<dbReference type="InterPro" id="IPR028750">
    <property type="entry name" value="CEP350/CC187"/>
</dbReference>
<feature type="compositionally biased region" description="Low complexity" evidence="1">
    <location>
        <begin position="17"/>
        <end position="47"/>
    </location>
</feature>
<feature type="region of interest" description="Disordered" evidence="1">
    <location>
        <begin position="108"/>
        <end position="401"/>
    </location>
</feature>
<feature type="region of interest" description="Disordered" evidence="1">
    <location>
        <begin position="427"/>
        <end position="570"/>
    </location>
</feature>
<organism evidence="2 3">
    <name type="scientific">Saguinus oedipus</name>
    <name type="common">Cotton-top tamarin</name>
    <name type="synonym">Oedipomidas oedipus</name>
    <dbReference type="NCBI Taxonomy" id="9490"/>
    <lineage>
        <taxon>Eukaryota</taxon>
        <taxon>Metazoa</taxon>
        <taxon>Chordata</taxon>
        <taxon>Craniata</taxon>
        <taxon>Vertebrata</taxon>
        <taxon>Euteleostomi</taxon>
        <taxon>Mammalia</taxon>
        <taxon>Eutheria</taxon>
        <taxon>Euarchontoglires</taxon>
        <taxon>Primates</taxon>
        <taxon>Haplorrhini</taxon>
        <taxon>Platyrrhini</taxon>
        <taxon>Cebidae</taxon>
        <taxon>Callitrichinae</taxon>
        <taxon>Saguinus</taxon>
    </lineage>
</organism>
<feature type="compositionally biased region" description="Polar residues" evidence="1">
    <location>
        <begin position="264"/>
        <end position="291"/>
    </location>
</feature>
<keyword evidence="3" id="KW-1185">Reference proteome</keyword>
<feature type="compositionally biased region" description="Polar residues" evidence="1">
    <location>
        <begin position="1"/>
        <end position="15"/>
    </location>
</feature>
<feature type="compositionally biased region" description="Basic and acidic residues" evidence="1">
    <location>
        <begin position="666"/>
        <end position="676"/>
    </location>
</feature>
<proteinExistence type="predicted"/>
<feature type="compositionally biased region" description="Polar residues" evidence="1">
    <location>
        <begin position="210"/>
        <end position="219"/>
    </location>
</feature>
<evidence type="ECO:0000313" key="2">
    <source>
        <dbReference type="EMBL" id="KAK2120650.1"/>
    </source>
</evidence>
<dbReference type="PANTHER" id="PTHR13958:SF5">
    <property type="entry name" value="COILED-COIL DOMAIN-CONTAINING PROTEIN 187"/>
    <property type="match status" value="1"/>
</dbReference>
<reference evidence="2 3" key="1">
    <citation type="submission" date="2023-05" db="EMBL/GenBank/DDBJ databases">
        <title>B98-5 Cell Line De Novo Hybrid Assembly: An Optical Mapping Approach.</title>
        <authorList>
            <person name="Kananen K."/>
            <person name="Auerbach J.A."/>
            <person name="Kautto E."/>
            <person name="Blachly J.S."/>
        </authorList>
    </citation>
    <scope>NUCLEOTIDE SEQUENCE [LARGE SCALE GENOMIC DNA]</scope>
    <source>
        <strain evidence="2">B95-8</strain>
        <tissue evidence="2">Cell line</tissue>
    </source>
</reference>
<feature type="compositionally biased region" description="Pro residues" evidence="1">
    <location>
        <begin position="691"/>
        <end position="704"/>
    </location>
</feature>
<feature type="region of interest" description="Disordered" evidence="1">
    <location>
        <begin position="740"/>
        <end position="762"/>
    </location>
</feature>
<comment type="caution">
    <text evidence="2">The sequence shown here is derived from an EMBL/GenBank/DDBJ whole genome shotgun (WGS) entry which is preliminary data.</text>
</comment>
<name>A0ABQ9WG74_SAGOE</name>
<dbReference type="EMBL" id="JASSZA010000001">
    <property type="protein sequence ID" value="KAK2120650.1"/>
    <property type="molecule type" value="Genomic_DNA"/>
</dbReference>
<feature type="region of interest" description="Disordered" evidence="1">
    <location>
        <begin position="660"/>
        <end position="712"/>
    </location>
</feature>
<sequence length="793" mass="80463">MEAYQQEVSGISSTGLEAAQAAVSPAAPVAPEEAAPPILLPGSPLLPTFSSWAPGSESASGTYPRPSEEAPESSYTSPAGSVSSLSCPFLWEFQKAAATLIQLSDSSSSLPGLEAEDSPEEGLSWPGELSPQSSLEEAGSHLSWGTNRGDPRPGGISGGGGLLTWQRPQGSGAGPLQGCSVDTAMAGDSESEQSPEVGQLLPFPDVPSPRSGSELSEASSKVWGKDSEEDLPEPCPGADPASGSSLPAGGSSDPESGMEPQMALPSTQPGKVQQDSGTGNSLTGVSDTGEAQQAPPEAACVVFPPQIPFPSDSDSLPAFPLGTSESEGANFGRGGETSSCQKGTRDAEPSPSTKSKPLHLTPEPKTLVTLQAPPRDPGRLAPPAAESQAPGPGGNGAPAVLEEACPPLASGVLTEILSPVDEVLSYGRPHFPHPLPPPPHRVMRKTLLPQAQISSLPPPGPLREDTTVATQDLSSLSEESLLEALFPGPQESEAPQELGLCPGAARPDGSLEDQLGRSSSVAGDEARGSQWPEPVSWPGSPLSAGSGRGPRGLPEPPVQPAAPSRVASAAREGLSGLLATGNTHVMLLSSSGEQDPALGAGFWADVALEEVSDSQGEPREGVRSFGCAVSQGGSGQLSVGLDELLDTASSAVGSLGSQACLAETPTRGRDPKEMLGKSRKAATPTQAAMPCPQPAAPAASPPGQVPLAAQGQAGSLEHAGEDIEGGLSCHLEDLLGPKGSLGREPLLETDSGHRAHLPSGARDQVDLVSTQLARRVLLESLGALSTLPPRGSP</sequence>
<feature type="compositionally biased region" description="Low complexity" evidence="1">
    <location>
        <begin position="561"/>
        <end position="570"/>
    </location>
</feature>
<protein>
    <submittedName>
        <fullName evidence="2">Uncharacterized protein</fullName>
    </submittedName>
</protein>
<dbReference type="Proteomes" id="UP001266305">
    <property type="component" value="Unassembled WGS sequence"/>
</dbReference>
<feature type="region of interest" description="Disordered" evidence="1">
    <location>
        <begin position="1"/>
        <end position="78"/>
    </location>
</feature>
<feature type="compositionally biased region" description="Low complexity" evidence="1">
    <location>
        <begin position="236"/>
        <end position="254"/>
    </location>
</feature>